<dbReference type="AlphaFoldDB" id="A0ABD2Q2C2"/>
<dbReference type="EMBL" id="JBJKFK010001238">
    <property type="protein sequence ID" value="KAL3313645.1"/>
    <property type="molecule type" value="Genomic_DNA"/>
</dbReference>
<reference evidence="1 2" key="1">
    <citation type="submission" date="2024-11" db="EMBL/GenBank/DDBJ databases">
        <title>Adaptive evolution of stress response genes in parasites aligns with host niche diversity.</title>
        <authorList>
            <person name="Hahn C."/>
            <person name="Resl P."/>
        </authorList>
    </citation>
    <scope>NUCLEOTIDE SEQUENCE [LARGE SCALE GENOMIC DNA]</scope>
    <source>
        <strain evidence="1">EGGRZ-B1_66</strain>
        <tissue evidence="1">Body</tissue>
    </source>
</reference>
<gene>
    <name evidence="1" type="ORF">Ciccas_007757</name>
</gene>
<protein>
    <submittedName>
        <fullName evidence="1">Uncharacterized protein</fullName>
    </submittedName>
</protein>
<sequence length="83" mass="9183">MGASFLVIAMQSNGEIQTNGDCSTHLSEADNFVPVRKPSKFIGKGYFDDVVHLYSECGHLIWMDPKGCIRVLFTYGDTGCDFT</sequence>
<accession>A0ABD2Q2C2</accession>
<proteinExistence type="predicted"/>
<evidence type="ECO:0000313" key="2">
    <source>
        <dbReference type="Proteomes" id="UP001626550"/>
    </source>
</evidence>
<name>A0ABD2Q2C2_9PLAT</name>
<comment type="caution">
    <text evidence="1">The sequence shown here is derived from an EMBL/GenBank/DDBJ whole genome shotgun (WGS) entry which is preliminary data.</text>
</comment>
<keyword evidence="2" id="KW-1185">Reference proteome</keyword>
<dbReference type="Proteomes" id="UP001626550">
    <property type="component" value="Unassembled WGS sequence"/>
</dbReference>
<evidence type="ECO:0000313" key="1">
    <source>
        <dbReference type="EMBL" id="KAL3313645.1"/>
    </source>
</evidence>
<organism evidence="1 2">
    <name type="scientific">Cichlidogyrus casuarinus</name>
    <dbReference type="NCBI Taxonomy" id="1844966"/>
    <lineage>
        <taxon>Eukaryota</taxon>
        <taxon>Metazoa</taxon>
        <taxon>Spiralia</taxon>
        <taxon>Lophotrochozoa</taxon>
        <taxon>Platyhelminthes</taxon>
        <taxon>Monogenea</taxon>
        <taxon>Monopisthocotylea</taxon>
        <taxon>Dactylogyridea</taxon>
        <taxon>Ancyrocephalidae</taxon>
        <taxon>Cichlidogyrus</taxon>
    </lineage>
</organism>